<dbReference type="PANTHER" id="PTHR43639:SF1">
    <property type="entry name" value="SHORT-CHAIN DEHYDROGENASE_REDUCTASE FAMILY PROTEIN"/>
    <property type="match status" value="1"/>
</dbReference>
<dbReference type="PANTHER" id="PTHR43639">
    <property type="entry name" value="OXIDOREDUCTASE, SHORT-CHAIN DEHYDROGENASE/REDUCTASE FAMILY (AFU_ORTHOLOGUE AFUA_5G02870)"/>
    <property type="match status" value="1"/>
</dbReference>
<dbReference type="Pfam" id="PF00106">
    <property type="entry name" value="adh_short"/>
    <property type="match status" value="1"/>
</dbReference>
<feature type="compositionally biased region" description="Low complexity" evidence="4">
    <location>
        <begin position="302"/>
        <end position="323"/>
    </location>
</feature>
<dbReference type="PRINTS" id="PR00081">
    <property type="entry name" value="GDHRDH"/>
</dbReference>
<dbReference type="InterPro" id="IPR036291">
    <property type="entry name" value="NAD(P)-bd_dom_sf"/>
</dbReference>
<gene>
    <name evidence="5" type="ORF">PCC79_06830</name>
</gene>
<evidence type="ECO:0000313" key="6">
    <source>
        <dbReference type="Proteomes" id="UP001434337"/>
    </source>
</evidence>
<feature type="region of interest" description="Disordered" evidence="4">
    <location>
        <begin position="290"/>
        <end position="323"/>
    </location>
</feature>
<evidence type="ECO:0000256" key="1">
    <source>
        <dbReference type="ARBA" id="ARBA00006484"/>
    </source>
</evidence>
<keyword evidence="6" id="KW-1185">Reference proteome</keyword>
<dbReference type="PRINTS" id="PR00080">
    <property type="entry name" value="SDRFAMILY"/>
</dbReference>
<evidence type="ECO:0000256" key="3">
    <source>
        <dbReference type="RuleBase" id="RU000363"/>
    </source>
</evidence>
<sequence length="323" mass="33786">MSALPFTMPQPLPFDQLLSLEGRTAIVTGGSRGIGEAIVRRLAEAGATVVFTARHADALRAVEETTADLPGTCVGVVADIGNLDDSRQLVATTRERFGGVDILINNAATFPPGTALEADEELWDRLLDTDTKGAFFLAQYAAADMVERGRGGRIINLLSTAFVNATPMFAVYSIAKAGLWAATRVLAQELAPHRITVNALTPGSTMTQERLAAFASGDLSKVLGNDLPVHLPEAAAQAIESGQFGALIKQMVPMGRPGFPDDLARAALFLACDLAEYITGQNIVVDGGQSASVKTGPSAAMPTTQSAPTAESAPPTATRSPER</sequence>
<evidence type="ECO:0000313" key="5">
    <source>
        <dbReference type="EMBL" id="WZW99896.1"/>
    </source>
</evidence>
<dbReference type="Pfam" id="PF13561">
    <property type="entry name" value="adh_short_C2"/>
    <property type="match status" value="1"/>
</dbReference>
<evidence type="ECO:0000256" key="4">
    <source>
        <dbReference type="SAM" id="MobiDB-lite"/>
    </source>
</evidence>
<accession>A0ABZ3CCR5</accession>
<dbReference type="RefSeq" id="WP_342373377.1">
    <property type="nucleotide sequence ID" value="NZ_CP115965.1"/>
</dbReference>
<dbReference type="Proteomes" id="UP001434337">
    <property type="component" value="Chromosome"/>
</dbReference>
<protein>
    <submittedName>
        <fullName evidence="5">SDR family oxidoreductase</fullName>
    </submittedName>
</protein>
<dbReference type="CDD" id="cd05233">
    <property type="entry name" value="SDR_c"/>
    <property type="match status" value="1"/>
</dbReference>
<dbReference type="EMBL" id="CP115965">
    <property type="protein sequence ID" value="WZW99896.1"/>
    <property type="molecule type" value="Genomic_DNA"/>
</dbReference>
<comment type="similarity">
    <text evidence="1 3">Belongs to the short-chain dehydrogenases/reductases (SDR) family.</text>
</comment>
<dbReference type="SUPFAM" id="SSF51735">
    <property type="entry name" value="NAD(P)-binding Rossmann-fold domains"/>
    <property type="match status" value="1"/>
</dbReference>
<evidence type="ECO:0000256" key="2">
    <source>
        <dbReference type="ARBA" id="ARBA00023002"/>
    </source>
</evidence>
<dbReference type="Gene3D" id="3.40.50.720">
    <property type="entry name" value="NAD(P)-binding Rossmann-like Domain"/>
    <property type="match status" value="1"/>
</dbReference>
<proteinExistence type="inferred from homology"/>
<dbReference type="InterPro" id="IPR002347">
    <property type="entry name" value="SDR_fam"/>
</dbReference>
<reference evidence="5 6" key="1">
    <citation type="journal article" date="2023" name="Environ Microbiome">
        <title>A coral-associated actinobacterium mitigates coral bleaching under heat stress.</title>
        <authorList>
            <person name="Li J."/>
            <person name="Zou Y."/>
            <person name="Li Q."/>
            <person name="Zhang J."/>
            <person name="Bourne D.G."/>
            <person name="Lyu Y."/>
            <person name="Liu C."/>
            <person name="Zhang S."/>
        </authorList>
    </citation>
    <scope>NUCLEOTIDE SEQUENCE [LARGE SCALE GENOMIC DNA]</scope>
    <source>
        <strain evidence="5 6">SCSIO 13291</strain>
    </source>
</reference>
<name>A0ABZ3CCR5_9ACTN</name>
<keyword evidence="2" id="KW-0560">Oxidoreductase</keyword>
<organism evidence="5 6">
    <name type="scientific">Propioniciclava soli</name>
    <dbReference type="NCBI Taxonomy" id="2775081"/>
    <lineage>
        <taxon>Bacteria</taxon>
        <taxon>Bacillati</taxon>
        <taxon>Actinomycetota</taxon>
        <taxon>Actinomycetes</taxon>
        <taxon>Propionibacteriales</taxon>
        <taxon>Propionibacteriaceae</taxon>
        <taxon>Propioniciclava</taxon>
    </lineage>
</organism>